<gene>
    <name evidence="2" type="primary">mbtB_4</name>
    <name evidence="2" type="ORF">NCTC9617_00191</name>
</gene>
<organism evidence="2 3">
    <name type="scientific">Klebsiella pneumoniae</name>
    <dbReference type="NCBI Taxonomy" id="573"/>
    <lineage>
        <taxon>Bacteria</taxon>
        <taxon>Pseudomonadati</taxon>
        <taxon>Pseudomonadota</taxon>
        <taxon>Gammaproteobacteria</taxon>
        <taxon>Enterobacterales</taxon>
        <taxon>Enterobacteriaceae</taxon>
        <taxon>Klebsiella/Raoultella group</taxon>
        <taxon>Klebsiella</taxon>
        <taxon>Klebsiella pneumoniae complex</taxon>
    </lineage>
</organism>
<evidence type="ECO:0000259" key="1">
    <source>
        <dbReference type="Pfam" id="PF00668"/>
    </source>
</evidence>
<reference evidence="2 3" key="1">
    <citation type="submission" date="2018-06" db="EMBL/GenBank/DDBJ databases">
        <authorList>
            <consortium name="Pathogen Informatics"/>
            <person name="Doyle S."/>
        </authorList>
    </citation>
    <scope>NUCLEOTIDE SEQUENCE [LARGE SCALE GENOMIC DNA]</scope>
    <source>
        <strain evidence="2 3">NCTC9617</strain>
    </source>
</reference>
<sequence>MAQWGEAHRVAIAIDNLILDALSILLFYQELDALYHQRSLPTVPAVQFRDALLARLPQQAQREAAWDWWRPRLDHLPLAPQLPLARQPEAISVPKFTRREYWLDSDRWQQLMRKARQHGVTPSAVMLNAFATVLRRWSHQPDLPSI</sequence>
<dbReference type="EMBL" id="UGNC01000003">
    <property type="protein sequence ID" value="STW38676.1"/>
    <property type="molecule type" value="Genomic_DNA"/>
</dbReference>
<proteinExistence type="predicted"/>
<dbReference type="EC" id="6.3.2.-" evidence="2"/>
<accession>A0A378F2T8</accession>
<dbReference type="Gene3D" id="3.30.559.10">
    <property type="entry name" value="Chloramphenicol acetyltransferase-like domain"/>
    <property type="match status" value="1"/>
</dbReference>
<name>A0A378F2T8_KLEPN</name>
<feature type="domain" description="Condensation" evidence="1">
    <location>
        <begin position="17"/>
        <end position="142"/>
    </location>
</feature>
<evidence type="ECO:0000313" key="2">
    <source>
        <dbReference type="EMBL" id="STW38676.1"/>
    </source>
</evidence>
<dbReference type="AlphaFoldDB" id="A0A378F2T8"/>
<dbReference type="Proteomes" id="UP000255167">
    <property type="component" value="Unassembled WGS sequence"/>
</dbReference>
<dbReference type="Pfam" id="PF00668">
    <property type="entry name" value="Condensation"/>
    <property type="match status" value="1"/>
</dbReference>
<protein>
    <submittedName>
        <fullName evidence="2">Iron aquisition yersiniabactin synthesis enzyme (Irp2)</fullName>
        <ecNumber evidence="2">6.3.2.-</ecNumber>
    </submittedName>
</protein>
<dbReference type="GO" id="GO:0016874">
    <property type="term" value="F:ligase activity"/>
    <property type="evidence" value="ECO:0007669"/>
    <property type="project" value="UniProtKB-KW"/>
</dbReference>
<dbReference type="SUPFAM" id="SSF52777">
    <property type="entry name" value="CoA-dependent acyltransferases"/>
    <property type="match status" value="1"/>
</dbReference>
<dbReference type="Gene3D" id="3.30.559.30">
    <property type="entry name" value="Nonribosomal peptide synthetase, condensation domain"/>
    <property type="match status" value="1"/>
</dbReference>
<evidence type="ECO:0000313" key="3">
    <source>
        <dbReference type="Proteomes" id="UP000255167"/>
    </source>
</evidence>
<keyword evidence="2" id="KW-0436">Ligase</keyword>
<dbReference type="InterPro" id="IPR001242">
    <property type="entry name" value="Condensation_dom"/>
</dbReference>
<dbReference type="InterPro" id="IPR023213">
    <property type="entry name" value="CAT-like_dom_sf"/>
</dbReference>